<organism evidence="1 2">
    <name type="scientific">Blomia tropicalis</name>
    <name type="common">Mite</name>
    <dbReference type="NCBI Taxonomy" id="40697"/>
    <lineage>
        <taxon>Eukaryota</taxon>
        <taxon>Metazoa</taxon>
        <taxon>Ecdysozoa</taxon>
        <taxon>Arthropoda</taxon>
        <taxon>Chelicerata</taxon>
        <taxon>Arachnida</taxon>
        <taxon>Acari</taxon>
        <taxon>Acariformes</taxon>
        <taxon>Sarcoptiformes</taxon>
        <taxon>Astigmata</taxon>
        <taxon>Glycyphagoidea</taxon>
        <taxon>Echimyopodidae</taxon>
        <taxon>Blomia</taxon>
    </lineage>
</organism>
<keyword evidence="2" id="KW-1185">Reference proteome</keyword>
<dbReference type="Proteomes" id="UP001142055">
    <property type="component" value="Chromosome 2"/>
</dbReference>
<reference evidence="1" key="1">
    <citation type="submission" date="2022-12" db="EMBL/GenBank/DDBJ databases">
        <title>Genome assemblies of Blomia tropicalis.</title>
        <authorList>
            <person name="Cui Y."/>
        </authorList>
    </citation>
    <scope>NUCLEOTIDE SEQUENCE</scope>
    <source>
        <tissue evidence="1">Adult mites</tissue>
    </source>
</reference>
<gene>
    <name evidence="1" type="ORF">RDWZM_005032</name>
</gene>
<accession>A0A9Q0RM85</accession>
<comment type="caution">
    <text evidence="1">The sequence shown here is derived from an EMBL/GenBank/DDBJ whole genome shotgun (WGS) entry which is preliminary data.</text>
</comment>
<name>A0A9Q0RM85_BLOTA</name>
<dbReference type="AlphaFoldDB" id="A0A9Q0RM85"/>
<protein>
    <submittedName>
        <fullName evidence="1">Uncharacterized protein</fullName>
    </submittedName>
</protein>
<dbReference type="EMBL" id="JAPWDV010000002">
    <property type="protein sequence ID" value="KAJ6219220.1"/>
    <property type="molecule type" value="Genomic_DNA"/>
</dbReference>
<evidence type="ECO:0000313" key="2">
    <source>
        <dbReference type="Proteomes" id="UP001142055"/>
    </source>
</evidence>
<evidence type="ECO:0000313" key="1">
    <source>
        <dbReference type="EMBL" id="KAJ6219220.1"/>
    </source>
</evidence>
<sequence>MDFFKPGSTLKREDPKTHSYEYNRARDSYRKQLETFKIRFEAELAKHNKLDFDAKQEIRIRAKRIREICLANYRESLQGLATTNHRRNYKDIFLGSRETSFEMHDTNILDYELRLASEIDTLISNLNLMKEDKSNRETLDWMASLAKQKFSYELFECGEHPKQVDIDLQLEPEVQPSPAFNYDEDVAGPIYLSRRLASRSGSMLSERYVDPMTGDDYPRFNREFNYVKTPLMVDDEVEDDYIPRFGVNRIDTSPPKESLLNVAYRCNRSSHDNAEERNIDRPSERQQRRVENMSLKPPVDVDNEEDVEEFLARSRALLRRSARPSMNVSYLYNDDEDDDDD</sequence>
<proteinExistence type="predicted"/>